<evidence type="ECO:0000313" key="2">
    <source>
        <dbReference type="EMBL" id="HIZ06652.1"/>
    </source>
</evidence>
<dbReference type="Proteomes" id="UP000824024">
    <property type="component" value="Unassembled WGS sequence"/>
</dbReference>
<proteinExistence type="predicted"/>
<reference evidence="2" key="1">
    <citation type="journal article" date="2021" name="PeerJ">
        <title>Extensive microbial diversity within the chicken gut microbiome revealed by metagenomics and culture.</title>
        <authorList>
            <person name="Gilroy R."/>
            <person name="Ravi A."/>
            <person name="Getino M."/>
            <person name="Pursley I."/>
            <person name="Horton D.L."/>
            <person name="Alikhan N.F."/>
            <person name="Baker D."/>
            <person name="Gharbi K."/>
            <person name="Hall N."/>
            <person name="Watson M."/>
            <person name="Adriaenssens E.M."/>
            <person name="Foster-Nyarko E."/>
            <person name="Jarju S."/>
            <person name="Secka A."/>
            <person name="Antonio M."/>
            <person name="Oren A."/>
            <person name="Chaudhuri R.R."/>
            <person name="La Ragione R."/>
            <person name="Hildebrand F."/>
            <person name="Pallen M.J."/>
        </authorList>
    </citation>
    <scope>NUCLEOTIDE SEQUENCE</scope>
    <source>
        <strain evidence="2">CHK192-9172</strain>
    </source>
</reference>
<dbReference type="Pfam" id="PF00550">
    <property type="entry name" value="PP-binding"/>
    <property type="match status" value="1"/>
</dbReference>
<evidence type="ECO:0000313" key="3">
    <source>
        <dbReference type="Proteomes" id="UP000824024"/>
    </source>
</evidence>
<accession>A0A9D2D162</accession>
<sequence>MEKIIEILEELKPGVDFAKEEHLIDDHILESMMMVQLVAALNDEFDIEITPRDIVPENFQSAKAINEMVERLLEDE</sequence>
<name>A0A9D2D162_9FIRM</name>
<dbReference type="EMBL" id="DXCH01000046">
    <property type="protein sequence ID" value="HIZ06652.1"/>
    <property type="molecule type" value="Genomic_DNA"/>
</dbReference>
<dbReference type="PROSITE" id="PS50075">
    <property type="entry name" value="CARRIER"/>
    <property type="match status" value="1"/>
</dbReference>
<comment type="caution">
    <text evidence="2">The sequence shown here is derived from an EMBL/GenBank/DDBJ whole genome shotgun (WGS) entry which is preliminary data.</text>
</comment>
<dbReference type="Gene3D" id="1.10.1200.10">
    <property type="entry name" value="ACP-like"/>
    <property type="match status" value="1"/>
</dbReference>
<evidence type="ECO:0000259" key="1">
    <source>
        <dbReference type="PROSITE" id="PS50075"/>
    </source>
</evidence>
<protein>
    <submittedName>
        <fullName evidence="2">Acyl carrier protein</fullName>
    </submittedName>
</protein>
<feature type="domain" description="Carrier" evidence="1">
    <location>
        <begin position="1"/>
        <end position="73"/>
    </location>
</feature>
<dbReference type="InterPro" id="IPR009081">
    <property type="entry name" value="PP-bd_ACP"/>
</dbReference>
<organism evidence="2 3">
    <name type="scientific">Candidatus Eubacterium avistercoris</name>
    <dbReference type="NCBI Taxonomy" id="2838567"/>
    <lineage>
        <taxon>Bacteria</taxon>
        <taxon>Bacillati</taxon>
        <taxon>Bacillota</taxon>
        <taxon>Clostridia</taxon>
        <taxon>Eubacteriales</taxon>
        <taxon>Eubacteriaceae</taxon>
        <taxon>Eubacterium</taxon>
    </lineage>
</organism>
<dbReference type="SUPFAM" id="SSF47336">
    <property type="entry name" value="ACP-like"/>
    <property type="match status" value="1"/>
</dbReference>
<gene>
    <name evidence="2" type="ORF">IAA08_01810</name>
</gene>
<dbReference type="InterPro" id="IPR036736">
    <property type="entry name" value="ACP-like_sf"/>
</dbReference>
<dbReference type="AlphaFoldDB" id="A0A9D2D162"/>
<reference evidence="2" key="2">
    <citation type="submission" date="2021-04" db="EMBL/GenBank/DDBJ databases">
        <authorList>
            <person name="Gilroy R."/>
        </authorList>
    </citation>
    <scope>NUCLEOTIDE SEQUENCE</scope>
    <source>
        <strain evidence="2">CHK192-9172</strain>
    </source>
</reference>